<dbReference type="Gene3D" id="3.40.50.1110">
    <property type="entry name" value="SGNH hydrolase"/>
    <property type="match status" value="1"/>
</dbReference>
<keyword evidence="1" id="KW-0732">Signal</keyword>
<dbReference type="Pfam" id="PF12708">
    <property type="entry name" value="Pect-lyase_RHGA_epim"/>
    <property type="match status" value="2"/>
</dbReference>
<dbReference type="PANTHER" id="PTHR33928">
    <property type="entry name" value="POLYGALACTURONASE QRT3"/>
    <property type="match status" value="1"/>
</dbReference>
<dbReference type="Proteomes" id="UP001365542">
    <property type="component" value="Unassembled WGS sequence"/>
</dbReference>
<dbReference type="Gene3D" id="2.160.20.10">
    <property type="entry name" value="Single-stranded right-handed beta-helix, Pectin lyase-like"/>
    <property type="match status" value="2"/>
</dbReference>
<dbReference type="CDD" id="cd23668">
    <property type="entry name" value="GH55_beta13glucanase-like"/>
    <property type="match status" value="1"/>
</dbReference>
<evidence type="ECO:0000256" key="1">
    <source>
        <dbReference type="SAM" id="SignalP"/>
    </source>
</evidence>
<dbReference type="PANTHER" id="PTHR33928:SF2">
    <property type="entry name" value="PECTATE LYASE SUPERFAMILY PROTEIN DOMAIN-CONTAINING PROTEIN-RELATED"/>
    <property type="match status" value="1"/>
</dbReference>
<sequence length="1236" mass="134571">MSSILKTFTFIFTILSIIGPKHAVAIPLEATRDHQLEPRLVAPDNFWLTSMTHGSSPYAPAGYPIFRNVKDYGAKGDGVTDDTDAINAAASAGGRCEGSCGSSTVLGAIVYFPSGTYIVKKPIFQHYYTQFIGNPNDRPILQAHANFSGIAVVDSDFYVPGGDGGEWYINQSNFYRQIRNIIFNITALPPVVSDGVSNWVPTALHWQVAQATSLYNLHFIMSTAPGNNQVGIFMENGSGGFISDLTFFGGQFGMRCGAQQFTVRDLHFTSCITAIQMIWDWTWTWKNIYIYSCWVGIDVVGDGTSEDGQPISSITVLDSYFASVPIAILTGGQTGIQIDNTQIINCNIVVGKPGGPTILAGGDRTIVSWVSGNFYDGSNANGTSFTGVPTYIPSKPASLLDSTGKFFVRSKPQYETLSASSFYNVKSAGAVGNGVADDTDAINSALKQTGKIIFFPAGIYKITSQIFVPAGSKIVGESWSQIMATGSYFSDINHPKAAIKVGNAGESGIIEMQDLIFTTKGPTPGAILMEWNIKESSQGSAAMWDCHFRVGGAVGTDLQASDCPKLTGTINPNCYGGTLMLHLTAQSSAYLENVWAWVADHDVDIPDQTQIDIYMGRGILIESTASTWFWGTASEHSVMYQYQLYFAQNVFMGLVQTETPYFQSQPVAPQPFGIVEVALDVFPSDPDFTTCYLENDPDLCSMAWALNIDGASDIYIYGVGFYSWFQDNYSQACVATENCQQRLIQTSYSEKVYIYGIATKGAQEAVSPMGSGLTPALQSNNQNGYTTSITAWLVLAPVGSSAKGLFAYPPPNAYHSEEANNLGVIRYWAAFGDSYSAGPGAGDYIQDGASLYVSRTRTGTKPYKQCFQYTGAYPFLLGETKSPFRTSGVTKWAFFSCTGARINPGSSGDPVILTEELANIKGNEDFITLSLGGNDLDFGTLANACVFAIMYTSQAECDKYYNAAIDALTVQNNLDGMSPFSRSLEQAYVRIIDAYYTAGNKNGVDSTQSWFTIFVTNYLSLFSSIDDATNCNNINFKSFPNLNPIYTPQNLNFVNRGASRVNNGANNKYANRIVVVDSDSDFGGHRFCELQTTEPDYAKTLQDDGTWFYLPAVWVVDDNDNVDPIANQNLDINVPENIDLSGVNDAIDNYFGYPGGTVSAANGFAQQYPVLVKRNWWETFQIARYSVGLTRSAHPTVAGFKTIKQNLCIAICSRFRSIPTCQQNGANIESWCPRNG</sequence>
<reference evidence="3 4" key="1">
    <citation type="submission" date="2019-10" db="EMBL/GenBank/DDBJ databases">
        <authorList>
            <person name="Palmer J.M."/>
        </authorList>
    </citation>
    <scope>NUCLEOTIDE SEQUENCE [LARGE SCALE GENOMIC DNA]</scope>
    <source>
        <strain evidence="3 4">TWF694</strain>
    </source>
</reference>
<dbReference type="SUPFAM" id="SSF52266">
    <property type="entry name" value="SGNH hydrolase"/>
    <property type="match status" value="1"/>
</dbReference>
<dbReference type="FunFam" id="2.160.20.10:FF:000049">
    <property type="entry name" value="Putative exo-beta-1,3-glucanase"/>
    <property type="match status" value="1"/>
</dbReference>
<gene>
    <name evidence="3" type="ORF">TWF694_006323</name>
</gene>
<accession>A0AAV9XJU0</accession>
<name>A0AAV9XJU0_9PEZI</name>
<dbReference type="InterPro" id="IPR039279">
    <property type="entry name" value="QRT3-like"/>
</dbReference>
<keyword evidence="4" id="KW-1185">Reference proteome</keyword>
<evidence type="ECO:0000259" key="2">
    <source>
        <dbReference type="Pfam" id="PF12708"/>
    </source>
</evidence>
<dbReference type="EMBL" id="JAVHJO010000002">
    <property type="protein sequence ID" value="KAK6542365.1"/>
    <property type="molecule type" value="Genomic_DNA"/>
</dbReference>
<evidence type="ECO:0000313" key="3">
    <source>
        <dbReference type="EMBL" id="KAK6542365.1"/>
    </source>
</evidence>
<evidence type="ECO:0000313" key="4">
    <source>
        <dbReference type="Proteomes" id="UP001365542"/>
    </source>
</evidence>
<dbReference type="InterPro" id="IPR036514">
    <property type="entry name" value="SGNH_hydro_sf"/>
</dbReference>
<proteinExistence type="predicted"/>
<dbReference type="SUPFAM" id="SSF51126">
    <property type="entry name" value="Pectin lyase-like"/>
    <property type="match status" value="2"/>
</dbReference>
<organism evidence="3 4">
    <name type="scientific">Orbilia ellipsospora</name>
    <dbReference type="NCBI Taxonomy" id="2528407"/>
    <lineage>
        <taxon>Eukaryota</taxon>
        <taxon>Fungi</taxon>
        <taxon>Dikarya</taxon>
        <taxon>Ascomycota</taxon>
        <taxon>Pezizomycotina</taxon>
        <taxon>Orbiliomycetes</taxon>
        <taxon>Orbiliales</taxon>
        <taxon>Orbiliaceae</taxon>
        <taxon>Orbilia</taxon>
    </lineage>
</organism>
<dbReference type="AlphaFoldDB" id="A0AAV9XJU0"/>
<protein>
    <recommendedName>
        <fullName evidence="2">Rhamnogalacturonase A/B/Epimerase-like pectate lyase domain-containing protein</fullName>
    </recommendedName>
</protein>
<dbReference type="InterPro" id="IPR012334">
    <property type="entry name" value="Pectin_lyas_fold"/>
</dbReference>
<dbReference type="InterPro" id="IPR024535">
    <property type="entry name" value="RHGA/B-epi-like_pectate_lyase"/>
</dbReference>
<feature type="domain" description="Rhamnogalacturonase A/B/Epimerase-like pectate lyase" evidence="2">
    <location>
        <begin position="422"/>
        <end position="488"/>
    </location>
</feature>
<dbReference type="InterPro" id="IPR011050">
    <property type="entry name" value="Pectin_lyase_fold/virulence"/>
</dbReference>
<comment type="caution">
    <text evidence="3">The sequence shown here is derived from an EMBL/GenBank/DDBJ whole genome shotgun (WGS) entry which is preliminary data.</text>
</comment>
<feature type="chain" id="PRO_5044024303" description="Rhamnogalacturonase A/B/Epimerase-like pectate lyase domain-containing protein" evidence="1">
    <location>
        <begin position="24"/>
        <end position="1236"/>
    </location>
</feature>
<feature type="domain" description="Rhamnogalacturonase A/B/Epimerase-like pectate lyase" evidence="2">
    <location>
        <begin position="66"/>
        <end position="298"/>
    </location>
</feature>
<dbReference type="GO" id="GO:0004650">
    <property type="term" value="F:polygalacturonase activity"/>
    <property type="evidence" value="ECO:0007669"/>
    <property type="project" value="InterPro"/>
</dbReference>
<feature type="signal peptide" evidence="1">
    <location>
        <begin position="1"/>
        <end position="23"/>
    </location>
</feature>